<dbReference type="PANTHER" id="PTHR31272:SF9">
    <property type="entry name" value="BLL1027 PROTEIN"/>
    <property type="match status" value="1"/>
</dbReference>
<comment type="caution">
    <text evidence="8">The sequence shown here is derived from an EMBL/GenBank/DDBJ whole genome shotgun (WGS) entry which is preliminary data.</text>
</comment>
<dbReference type="InterPro" id="IPR051790">
    <property type="entry name" value="Cytochrome_c-biogenesis_DsbD"/>
</dbReference>
<evidence type="ECO:0000313" key="8">
    <source>
        <dbReference type="EMBL" id="HHK68004.1"/>
    </source>
</evidence>
<evidence type="ECO:0000256" key="1">
    <source>
        <dbReference type="ARBA" id="ARBA00004141"/>
    </source>
</evidence>
<dbReference type="GO" id="GO:0016020">
    <property type="term" value="C:membrane"/>
    <property type="evidence" value="ECO:0007669"/>
    <property type="project" value="UniProtKB-SubCell"/>
</dbReference>
<dbReference type="GO" id="GO:0017004">
    <property type="term" value="P:cytochrome complex assembly"/>
    <property type="evidence" value="ECO:0007669"/>
    <property type="project" value="InterPro"/>
</dbReference>
<dbReference type="EMBL" id="DRWN01000022">
    <property type="protein sequence ID" value="HHK68004.1"/>
    <property type="molecule type" value="Genomic_DNA"/>
</dbReference>
<proteinExistence type="inferred from homology"/>
<gene>
    <name evidence="8" type="ORF">ENM11_02465</name>
</gene>
<keyword evidence="5 6" id="KW-0472">Membrane</keyword>
<dbReference type="AlphaFoldDB" id="A0A7C5LA34"/>
<reference evidence="8" key="1">
    <citation type="journal article" date="2020" name="mSystems">
        <title>Genome- and Community-Level Interaction Insights into Carbon Utilization and Element Cycling Functions of Hydrothermarchaeota in Hydrothermal Sediment.</title>
        <authorList>
            <person name="Zhou Z."/>
            <person name="Liu Y."/>
            <person name="Xu W."/>
            <person name="Pan J."/>
            <person name="Luo Z.H."/>
            <person name="Li M."/>
        </authorList>
    </citation>
    <scope>NUCLEOTIDE SEQUENCE [LARGE SCALE GENOMIC DNA]</scope>
    <source>
        <strain evidence="8">SpSt-1056</strain>
    </source>
</reference>
<evidence type="ECO:0000256" key="3">
    <source>
        <dbReference type="ARBA" id="ARBA00022692"/>
    </source>
</evidence>
<accession>A0A7C5LA34</accession>
<sequence length="234" mass="24611">MVDQFLITFAFVAGFLAIFSPCGYALLPGYAAYLLGGRTGIREAVISGFSAVCGIVTVYAAVGVLTGLVGALLSTIIPWLSFIASLVVLAMGVSIYVGIRIPMVGLRTSLTTLTSGGFYGFYLYGLSYGLAAQACTAPIFISILSVAAASGKPADAFLILISYSVGAAVPIIVTTVLVSQARKLALDRLKRLTPTLYKLSGILLIAVGIYIIMLNMGLIYIYGWDVILFPKKAP</sequence>
<feature type="transmembrane region" description="Helical" evidence="6">
    <location>
        <begin position="199"/>
        <end position="222"/>
    </location>
</feature>
<dbReference type="PANTHER" id="PTHR31272">
    <property type="entry name" value="CYTOCHROME C-TYPE BIOGENESIS PROTEIN HI_1454-RELATED"/>
    <property type="match status" value="1"/>
</dbReference>
<keyword evidence="3 6" id="KW-0812">Transmembrane</keyword>
<dbReference type="InterPro" id="IPR003834">
    <property type="entry name" value="Cyt_c_assmbl_TM_dom"/>
</dbReference>
<evidence type="ECO:0000256" key="2">
    <source>
        <dbReference type="ARBA" id="ARBA00006143"/>
    </source>
</evidence>
<dbReference type="Pfam" id="PF02683">
    <property type="entry name" value="DsbD_TM"/>
    <property type="match status" value="1"/>
</dbReference>
<name>A0A7C5LA34_CALS0</name>
<feature type="transmembrane region" description="Helical" evidence="6">
    <location>
        <begin position="156"/>
        <end position="178"/>
    </location>
</feature>
<protein>
    <submittedName>
        <fullName evidence="8">Cytochrome c biogenesis protein CcdA</fullName>
    </submittedName>
</protein>
<feature type="transmembrane region" description="Helical" evidence="6">
    <location>
        <begin position="6"/>
        <end position="27"/>
    </location>
</feature>
<feature type="transmembrane region" description="Helical" evidence="6">
    <location>
        <begin position="79"/>
        <end position="99"/>
    </location>
</feature>
<evidence type="ECO:0000256" key="5">
    <source>
        <dbReference type="ARBA" id="ARBA00023136"/>
    </source>
</evidence>
<feature type="domain" description="Cytochrome C biogenesis protein transmembrane" evidence="7">
    <location>
        <begin position="7"/>
        <end position="212"/>
    </location>
</feature>
<comment type="subcellular location">
    <subcellularLocation>
        <location evidence="1">Membrane</location>
        <topology evidence="1">Multi-pass membrane protein</topology>
    </subcellularLocation>
</comment>
<evidence type="ECO:0000256" key="4">
    <source>
        <dbReference type="ARBA" id="ARBA00022989"/>
    </source>
</evidence>
<feature type="transmembrane region" description="Helical" evidence="6">
    <location>
        <begin position="48"/>
        <end position="73"/>
    </location>
</feature>
<evidence type="ECO:0000256" key="6">
    <source>
        <dbReference type="SAM" id="Phobius"/>
    </source>
</evidence>
<keyword evidence="4 6" id="KW-1133">Transmembrane helix</keyword>
<organism evidence="8">
    <name type="scientific">Caldiarchaeum subterraneum</name>
    <dbReference type="NCBI Taxonomy" id="311458"/>
    <lineage>
        <taxon>Archaea</taxon>
        <taxon>Nitrososphaerota</taxon>
        <taxon>Candidatus Caldarchaeales</taxon>
        <taxon>Candidatus Caldarchaeaceae</taxon>
        <taxon>Candidatus Caldarchaeum</taxon>
    </lineage>
</organism>
<evidence type="ECO:0000259" key="7">
    <source>
        <dbReference type="Pfam" id="PF02683"/>
    </source>
</evidence>
<comment type="similarity">
    <text evidence="2">Belongs to the DsbD family.</text>
</comment>
<feature type="transmembrane region" description="Helical" evidence="6">
    <location>
        <begin position="120"/>
        <end position="144"/>
    </location>
</feature>